<sequence length="79" mass="8934">MHLVSPAPVEMSYEGGFLSNAALGSMLSLENQETKSKTLQSVLEAPFKFRIPRRLRRLFKKKKGNRGRDDVELGHISHP</sequence>
<dbReference type="AlphaFoldDB" id="A0A2L2ST98"/>
<name>A0A2L2ST98_9HYPO</name>
<keyword evidence="2" id="KW-1185">Reference proteome</keyword>
<proteinExistence type="predicted"/>
<organism evidence="1 2">
    <name type="scientific">Fusarium venenatum</name>
    <dbReference type="NCBI Taxonomy" id="56646"/>
    <lineage>
        <taxon>Eukaryota</taxon>
        <taxon>Fungi</taxon>
        <taxon>Dikarya</taxon>
        <taxon>Ascomycota</taxon>
        <taxon>Pezizomycotina</taxon>
        <taxon>Sordariomycetes</taxon>
        <taxon>Hypocreomycetidae</taxon>
        <taxon>Hypocreales</taxon>
        <taxon>Nectriaceae</taxon>
        <taxon>Fusarium</taxon>
    </lineage>
</organism>
<dbReference type="Proteomes" id="UP000245910">
    <property type="component" value="Chromosome II"/>
</dbReference>
<accession>A0A2L2ST98</accession>
<dbReference type="EMBL" id="LN649230">
    <property type="protein sequence ID" value="CEI60492.1"/>
    <property type="molecule type" value="Genomic_DNA"/>
</dbReference>
<reference evidence="2" key="1">
    <citation type="submission" date="2014-10" db="EMBL/GenBank/DDBJ databases">
        <authorList>
            <person name="King R."/>
        </authorList>
    </citation>
    <scope>NUCLEOTIDE SEQUENCE [LARGE SCALE GENOMIC DNA]</scope>
    <source>
        <strain evidence="2">A3/5</strain>
    </source>
</reference>
<evidence type="ECO:0000313" key="2">
    <source>
        <dbReference type="Proteomes" id="UP000245910"/>
    </source>
</evidence>
<evidence type="ECO:0000313" key="1">
    <source>
        <dbReference type="EMBL" id="CEI60492.1"/>
    </source>
</evidence>
<protein>
    <submittedName>
        <fullName evidence="1">Uncharacterized protein</fullName>
    </submittedName>
</protein>